<dbReference type="Gene3D" id="2.150.10.10">
    <property type="entry name" value="Serralysin-like metalloprotease, C-terminal"/>
    <property type="match status" value="3"/>
</dbReference>
<evidence type="ECO:0000313" key="3">
    <source>
        <dbReference type="EMBL" id="CAA2105060.1"/>
    </source>
</evidence>
<organism evidence="3">
    <name type="scientific">Methylobacterium bullatum</name>
    <dbReference type="NCBI Taxonomy" id="570505"/>
    <lineage>
        <taxon>Bacteria</taxon>
        <taxon>Pseudomonadati</taxon>
        <taxon>Pseudomonadota</taxon>
        <taxon>Alphaproteobacteria</taxon>
        <taxon>Hyphomicrobiales</taxon>
        <taxon>Methylobacteriaceae</taxon>
        <taxon>Methylobacterium</taxon>
    </lineage>
</organism>
<dbReference type="InterPro" id="IPR001343">
    <property type="entry name" value="Hemolysn_Ca-bd"/>
</dbReference>
<reference evidence="3" key="1">
    <citation type="submission" date="2019-12" db="EMBL/GenBank/DDBJ databases">
        <authorList>
            <person name="Cremers G."/>
        </authorList>
    </citation>
    <scope>NUCLEOTIDE SEQUENCE</scope>
    <source>
        <strain evidence="3">Mbul1</strain>
    </source>
</reference>
<accession>A0A679J671</accession>
<dbReference type="PROSITE" id="PS00330">
    <property type="entry name" value="HEMOLYSIN_CALCIUM"/>
    <property type="match status" value="2"/>
</dbReference>
<sequence length="473" mass="48789">MSTINYTIRYTKGGNYTANNSLDAIVSGGPIDPFNQNNIQVTTNGDGHYIITDDSQQLLLVTNAPLAEQLPLVAAEDGIYVDMSEIETNVTLWSGDAGDVLIGGAGDDSLKGGGGSDILEGGLGENSIHGGGDNDTISYEHFDAPTQYQPGRLSGIILDMEDGRATDFDQAILSDEFSGFTNVRGSAYDDVLKGSNDTNDLFEGGDGADDLQGRDGIDTASYVHSSLGVTADLWFGTASGGDADGDTFAGIENLIGSKHADTLTGHDGANTLNGNGGGDTLSGMDGADRLVVLDTPVSVDGGAGKDVLIAMGGGAVSLTESGFHGIEAVYVRNDTHLDMSAVSTGTKITSQSTTDHGVEIVGGSGSDRIQAGKGGDTIEGGAGGDKIFGGLGDDTFVFRTGFGRDNVYNFTAGTDRFDVSALVSRFDQIEISQMKDGVNALVTFEGSATGNKIILHDVVASSLHADDFGFLVI</sequence>
<dbReference type="GO" id="GO:0005576">
    <property type="term" value="C:extracellular region"/>
    <property type="evidence" value="ECO:0007669"/>
    <property type="project" value="UniProtKB-SubCell"/>
</dbReference>
<dbReference type="PRINTS" id="PR00313">
    <property type="entry name" value="CABNDNGRPT"/>
</dbReference>
<dbReference type="EMBL" id="LR743504">
    <property type="protein sequence ID" value="CAA2105060.1"/>
    <property type="molecule type" value="Genomic_DNA"/>
</dbReference>
<dbReference type="InterPro" id="IPR018511">
    <property type="entry name" value="Hemolysin-typ_Ca-bd_CS"/>
</dbReference>
<dbReference type="GO" id="GO:0005509">
    <property type="term" value="F:calcium ion binding"/>
    <property type="evidence" value="ECO:0007669"/>
    <property type="project" value="InterPro"/>
</dbReference>
<dbReference type="PANTHER" id="PTHR38340:SF1">
    <property type="entry name" value="S-LAYER PROTEIN"/>
    <property type="match status" value="1"/>
</dbReference>
<keyword evidence="2" id="KW-0964">Secreted</keyword>
<dbReference type="PANTHER" id="PTHR38340">
    <property type="entry name" value="S-LAYER PROTEIN"/>
    <property type="match status" value="1"/>
</dbReference>
<comment type="subcellular location">
    <subcellularLocation>
        <location evidence="1">Secreted</location>
    </subcellularLocation>
</comment>
<dbReference type="InterPro" id="IPR050557">
    <property type="entry name" value="RTX_toxin/Mannuronan_C5-epim"/>
</dbReference>
<proteinExistence type="predicted"/>
<protein>
    <submittedName>
        <fullName evidence="3">Bifunctional hemolysin/adenylate cyclase</fullName>
    </submittedName>
</protein>
<dbReference type="InterPro" id="IPR011049">
    <property type="entry name" value="Serralysin-like_metalloprot_C"/>
</dbReference>
<evidence type="ECO:0000256" key="2">
    <source>
        <dbReference type="ARBA" id="ARBA00022525"/>
    </source>
</evidence>
<dbReference type="SUPFAM" id="SSF51120">
    <property type="entry name" value="beta-Roll"/>
    <property type="match status" value="3"/>
</dbReference>
<dbReference type="Pfam" id="PF00353">
    <property type="entry name" value="HemolysinCabind"/>
    <property type="match status" value="5"/>
</dbReference>
<name>A0A679J671_9HYPH</name>
<dbReference type="AlphaFoldDB" id="A0A679J671"/>
<evidence type="ECO:0000256" key="1">
    <source>
        <dbReference type="ARBA" id="ARBA00004613"/>
    </source>
</evidence>
<gene>
    <name evidence="3" type="primary">cya_15</name>
    <name evidence="3" type="ORF">MBUL_03004</name>
</gene>